<dbReference type="PANTHER" id="PTHR47135">
    <property type="entry name" value="FIBRONECTIN TYPE III DOMAIN-CONTAINING PROTEIN 7"/>
    <property type="match status" value="1"/>
</dbReference>
<dbReference type="InterPro" id="IPR003961">
    <property type="entry name" value="FN3_dom"/>
</dbReference>
<accession>A0AAN8DC51</accession>
<sequence>MQYAPSTKRLIQGLKPGHDYKVTLKVFQYTNVVCTHFKTTKTVPATSQITFSQAISSTSIKFQWSSMVGADGYILFVTELFINPPKQYNETFTGLVGQMDSLTPSTTYNCYVYSLNSAGRGAKSHTRTIATLVQPPIGVSINTTGKSTARVTWNTVSKVLLYQVAVSDNDKHNDQPVIRNTTTTTMDISALEPCSRYTVGVSSLNGFLVPGEPSAVTYNTSTINPVTTVSAEYSCTSGLVTVTWDLVFGANLYRATATDGTGAALNCTSASASCHITMLKCGEEYQVHVTAISDDCESISNVPSLFETVSCAPANPETSHDCSSNVIIFSWQPTNNTRYYVATAVDKSGQKN</sequence>
<dbReference type="PANTHER" id="PTHR47135:SF3">
    <property type="entry name" value="FIBRONECTIN TYPE-III DOMAIN-CONTAINING PROTEIN"/>
    <property type="match status" value="1"/>
</dbReference>
<dbReference type="SUPFAM" id="SSF49265">
    <property type="entry name" value="Fibronectin type III"/>
    <property type="match status" value="2"/>
</dbReference>
<dbReference type="CDD" id="cd00063">
    <property type="entry name" value="FN3"/>
    <property type="match status" value="2"/>
</dbReference>
<protein>
    <recommendedName>
        <fullName evidence="1">Fibronectin type-III domain-containing protein</fullName>
    </recommendedName>
</protein>
<dbReference type="InterPro" id="IPR013783">
    <property type="entry name" value="Ig-like_fold"/>
</dbReference>
<evidence type="ECO:0000313" key="3">
    <source>
        <dbReference type="Proteomes" id="UP001331515"/>
    </source>
</evidence>
<reference evidence="2 3" key="1">
    <citation type="journal article" date="2023" name="Mol. Biol. Evol.">
        <title>Genomics of Secondarily Temperate Adaptation in the Only Non-Antarctic Icefish.</title>
        <authorList>
            <person name="Rivera-Colon A.G."/>
            <person name="Rayamajhi N."/>
            <person name="Minhas B.F."/>
            <person name="Madrigal G."/>
            <person name="Bilyk K.T."/>
            <person name="Yoon V."/>
            <person name="Hune M."/>
            <person name="Gregory S."/>
            <person name="Cheng C.H.C."/>
            <person name="Catchen J.M."/>
        </authorList>
    </citation>
    <scope>NUCLEOTIDE SEQUENCE [LARGE SCALE GENOMIC DNA]</scope>
    <source>
        <tissue evidence="2">White muscle</tissue>
    </source>
</reference>
<gene>
    <name evidence="2" type="ORF">CgunFtcFv8_023326</name>
</gene>
<name>A0AAN8DC51_CHAGU</name>
<dbReference type="SMART" id="SM00060">
    <property type="entry name" value="FN3"/>
    <property type="match status" value="3"/>
</dbReference>
<evidence type="ECO:0000259" key="1">
    <source>
        <dbReference type="PROSITE" id="PS50853"/>
    </source>
</evidence>
<dbReference type="InterPro" id="IPR036116">
    <property type="entry name" value="FN3_sf"/>
</dbReference>
<dbReference type="Proteomes" id="UP001331515">
    <property type="component" value="Unassembled WGS sequence"/>
</dbReference>
<evidence type="ECO:0000313" key="2">
    <source>
        <dbReference type="EMBL" id="KAK5919430.1"/>
    </source>
</evidence>
<proteinExistence type="predicted"/>
<keyword evidence="3" id="KW-1185">Reference proteome</keyword>
<organism evidence="2 3">
    <name type="scientific">Champsocephalus gunnari</name>
    <name type="common">Mackerel icefish</name>
    <dbReference type="NCBI Taxonomy" id="52237"/>
    <lineage>
        <taxon>Eukaryota</taxon>
        <taxon>Metazoa</taxon>
        <taxon>Chordata</taxon>
        <taxon>Craniata</taxon>
        <taxon>Vertebrata</taxon>
        <taxon>Euteleostomi</taxon>
        <taxon>Actinopterygii</taxon>
        <taxon>Neopterygii</taxon>
        <taxon>Teleostei</taxon>
        <taxon>Neoteleostei</taxon>
        <taxon>Acanthomorphata</taxon>
        <taxon>Eupercaria</taxon>
        <taxon>Perciformes</taxon>
        <taxon>Notothenioidei</taxon>
        <taxon>Channichthyidae</taxon>
        <taxon>Champsocephalus</taxon>
    </lineage>
</organism>
<dbReference type="PROSITE" id="PS50853">
    <property type="entry name" value="FN3"/>
    <property type="match status" value="2"/>
</dbReference>
<feature type="domain" description="Fibronectin type-III" evidence="1">
    <location>
        <begin position="45"/>
        <end position="134"/>
    </location>
</feature>
<dbReference type="Pfam" id="PF00041">
    <property type="entry name" value="fn3"/>
    <property type="match status" value="1"/>
</dbReference>
<feature type="domain" description="Fibronectin type-III" evidence="1">
    <location>
        <begin position="135"/>
        <end position="225"/>
    </location>
</feature>
<dbReference type="AlphaFoldDB" id="A0AAN8DC51"/>
<comment type="caution">
    <text evidence="2">The sequence shown here is derived from an EMBL/GenBank/DDBJ whole genome shotgun (WGS) entry which is preliminary data.</text>
</comment>
<dbReference type="EMBL" id="JAURVH010001524">
    <property type="protein sequence ID" value="KAK5919430.1"/>
    <property type="molecule type" value="Genomic_DNA"/>
</dbReference>
<dbReference type="Gene3D" id="2.60.40.10">
    <property type="entry name" value="Immunoglobulins"/>
    <property type="match status" value="3"/>
</dbReference>